<protein>
    <submittedName>
        <fullName evidence="1">Uncharacterized protein</fullName>
    </submittedName>
</protein>
<evidence type="ECO:0000313" key="2">
    <source>
        <dbReference type="Proteomes" id="UP000243308"/>
    </source>
</evidence>
<reference evidence="1 2" key="1">
    <citation type="submission" date="2011-02" db="EMBL/GenBank/DDBJ databases">
        <title>The Genome Sequence of Mortierella verticillata NRRL 6337.</title>
        <authorList>
            <consortium name="The Broad Institute Genome Sequencing Platform"/>
            <person name="Russ C."/>
            <person name="Cuomo C."/>
            <person name="Burger G."/>
            <person name="Gray M.W."/>
            <person name="Holland P.W.H."/>
            <person name="King N."/>
            <person name="Lang F.B.F."/>
            <person name="Roger A.J."/>
            <person name="Ruiz-Trillo I."/>
            <person name="Young S.K."/>
            <person name="Zeng Q."/>
            <person name="Gargeya S."/>
            <person name="Alvarado L."/>
            <person name="Berlin A."/>
            <person name="Chapman S.B."/>
            <person name="Chen Z."/>
            <person name="Freedman E."/>
            <person name="Gellesch M."/>
            <person name="Goldberg J."/>
            <person name="Griggs A."/>
            <person name="Gujja S."/>
            <person name="Heilman E."/>
            <person name="Heiman D."/>
            <person name="Howarth C."/>
            <person name="Mehta T."/>
            <person name="Neiman D."/>
            <person name="Pearson M."/>
            <person name="Roberts A."/>
            <person name="Saif S."/>
            <person name="Shea T."/>
            <person name="Shenoy N."/>
            <person name="Sisk P."/>
            <person name="Stolte C."/>
            <person name="Sykes S."/>
            <person name="White J."/>
            <person name="Yandava C."/>
            <person name="Haas B."/>
            <person name="Nusbaum C."/>
            <person name="Birren B."/>
        </authorList>
    </citation>
    <scope>NUCLEOTIDE SEQUENCE [LARGE SCALE GENOMIC DNA]</scope>
    <source>
        <strain evidence="1 2">NRRL 6337</strain>
    </source>
</reference>
<keyword evidence="2" id="KW-1185">Reference proteome</keyword>
<sequence>MLSTKAQEVVTMALPASEQDFVNSLMAIPYSKRASAAQGLALAQGDKLIPLLRDLLATKPAIHTIHVVQPAEKDVELAADGGNPNPVLVTETLRFPQTNASARYFQREMAIAMATTLAAVGNKDAIALLISALNHPSTIGKKSLIQCLAKTASDDDLLTAARSSPLAVRDSLVATLVKNKRKTLANDILGKPRKAASAEPKAAVTTRFRRALEKVKEYEREGVWNEYAKLIDVTNQPKPYLCEEGETIKDVILTLQETLPPLRVWDEDKPENRLPKLCSMVENHFMSFLAFDAERVIQILKKTSWTSRTQRNYHSVYFPAALSEGYKAHRFWCHRQDDGKLLRDFWLHMMQVGDGVFVKSRNLPFASLLKLCRAPVVDELIRAALKILKTDAFQTNITVNRWEAESHLDNIVAFAVEGVSNLVTRLAGCSAIKDRTGSAIYFQTALHDLVALLLTSTVPVMRQFHAGDLAFNGKLYNGIIKPLILGVPFPNTWSSELTSPLKNFPPLGQQMFEQIQTIFKPKSRMEVNIMSTIENLLFVLAPRDTSVYAWKDDEYEQPFSSIPAWDNSAVFTKCVSDSLNRPGKPVQIDAQWVAHFNKLATYLKDSQKDEIAQWVLSSPNLKTLLHETEGNAVLPLLGTIFTNVDLRHQFVFPLVFVDKKEKEVDLADNIAEWAAYVDIRIPAVRALLVKETTKPAFEDRLKWIQAILKATHLSRSVHEWILTLKWLVPKIRNEIHPNLTQLAPFLYTEYSWIPRQYLDDATLEQAVELETLYLKMDSQNASAITPVLGIANFLETVANEALKRYIASPDHPFFRLGHEIPWRRQLTRNGEKGALEYYSLMVSTPNYWDKDRHEETEIARRKEFKRDQDDWDTQGMGRGTANIPEGKEEEIVKAKLNIFYTRWLSVKDTVDPDVEATDIEAFKKAQPSVWQSACFALHCELGWRWKKSPTLVSYMEEVLDQLAAAPTKTFGPDNVLDWETDDELGDSARHVQNVFCKYRDEWMVKHRHSLPSHSRFKDLRLISTEAKDEANERLDHCVLESGKRDGARFEEEVMKLLKTSPSAISLSKVRDYLSFERPDLLSDEHLSMTTDIIGMFNQAETAEPWNFFVIKSSRLSPHQCEILKARHLLGMKDPGTPFATRVLHAEYFVAIPSTTVEDVADALATPSLPSRITEALLMYLPTLAEPGVTLPLLLAPVYVQSHMARTAIHAVENALRHVALSDVPEYILPLFPPEGRQQKVTVQKEGVRLACATMALFADPKIRNLLKDLWGRADLNVDVRSVILQSLMNLLFSPAAKEAGYKDEVDWIWQVLVDTANSDVHKTSGAAFVLVATVPATKTKKDAPEVELPGVWRMIVDNATLSNLAVIKVPEVYVDRYMDEILIPLASELTDNDDEDLVEVRNQALQALINSSEWVTPKNAVRLAKEWRVEASKLALEEDPVLLWQLYVSGLRNCVGKEVTGAMDEEAMVAWRELIGHIEDLVSYFLDKNLTRSLRQKALSRIQALDLGNKFTLQHFEKVKPTVFHGKDSDLMQPLMSKALESVMWTMALDREINVFKPHKPMTQSEINSGSLEILLRIAHFSNRYVSDSSSVLQWIQKLQTRASGNIGLKRYLGDALLNPHDELVDWVHLNDVTLAALAGNQHGMFNLDEISGFVERVTSQDYATFYWTNQTRIAFLLSVEMNRHKTESGDQKMDNKRMGAIESALKPILARAQAEAWVCGADAMIIKDLATSSAAEAFCTVFPHLIGPILHSYIANSAQNVLKDLSVAGQLNTIVDTPGLIMAKSCMRPVHNPRPNTRLGLSPLTVIIMDAFLNGKLEGLDLTSALNIHQIADEVLYGEVYPFHRGTGRIAEFQGHDNPRTMQQVKKRWTTLIDTHAQAYKSVAQSINLPQSKTLTPMVVHAYRTHSIALLNLRPKYIAFRPLEYLEYVRINLTAPGTTLTIETVAQQIAVAFTPENISSDNSSFGWAPPLSLALDVIEHLLNEIRPEVEIEGQREVQIIELLAATTLQKWVGMTVETACGKLLAEHEGVEQLEARYLALVEELCQDGSGGQSVALQLGDFVPGGVQTAAEAFGEEDDEICDTDDE</sequence>
<dbReference type="Proteomes" id="UP000243308">
    <property type="component" value="Unassembled WGS sequence"/>
</dbReference>
<gene>
    <name evidence="1" type="ORF">MVEG_11908</name>
</gene>
<evidence type="ECO:0000313" key="1">
    <source>
        <dbReference type="EMBL" id="KFH62515.1"/>
    </source>
</evidence>
<organism evidence="1 2">
    <name type="scientific">Podila verticillata NRRL 6337</name>
    <dbReference type="NCBI Taxonomy" id="1069443"/>
    <lineage>
        <taxon>Eukaryota</taxon>
        <taxon>Fungi</taxon>
        <taxon>Fungi incertae sedis</taxon>
        <taxon>Mucoromycota</taxon>
        <taxon>Mortierellomycotina</taxon>
        <taxon>Mortierellomycetes</taxon>
        <taxon>Mortierellales</taxon>
        <taxon>Mortierellaceae</taxon>
        <taxon>Podila</taxon>
    </lineage>
</organism>
<dbReference type="EMBL" id="KN042431">
    <property type="protein sequence ID" value="KFH62515.1"/>
    <property type="molecule type" value="Genomic_DNA"/>
</dbReference>
<name>A0A086TKN8_9FUNG</name>
<proteinExistence type="predicted"/>
<accession>A0A086TKN8</accession>
<dbReference type="OrthoDB" id="3009231at2759"/>